<sequence>MDVTVGTFNLNNLFSRFNFRAEVEAILPNEQDGELTSTYVFEDPRRCASAPTRGNW</sequence>
<accession>A0ABU8UC20</accession>
<keyword evidence="2" id="KW-1185">Reference proteome</keyword>
<organism evidence="1 2">
    <name type="scientific">Streptomyces caledonius</name>
    <dbReference type="NCBI Taxonomy" id="3134107"/>
    <lineage>
        <taxon>Bacteria</taxon>
        <taxon>Bacillati</taxon>
        <taxon>Actinomycetota</taxon>
        <taxon>Actinomycetes</taxon>
        <taxon>Kitasatosporales</taxon>
        <taxon>Streptomycetaceae</taxon>
        <taxon>Streptomyces</taxon>
    </lineage>
</organism>
<reference evidence="1 2" key="1">
    <citation type="submission" date="2024-03" db="EMBL/GenBank/DDBJ databases">
        <title>Novel Streptomyces species of biotechnological and ecological value are a feature of Machair soil.</title>
        <authorList>
            <person name="Prole J.R."/>
            <person name="Goodfellow M."/>
            <person name="Allenby N."/>
            <person name="Ward A.C."/>
        </authorList>
    </citation>
    <scope>NUCLEOTIDE SEQUENCE [LARGE SCALE GENOMIC DNA]</scope>
    <source>
        <strain evidence="1 2">MS1.HAVA.3</strain>
    </source>
</reference>
<dbReference type="Proteomes" id="UP001382904">
    <property type="component" value="Unassembled WGS sequence"/>
</dbReference>
<protein>
    <submittedName>
        <fullName evidence="1">Uncharacterized protein</fullName>
    </submittedName>
</protein>
<proteinExistence type="predicted"/>
<evidence type="ECO:0000313" key="1">
    <source>
        <dbReference type="EMBL" id="MEJ8645446.1"/>
    </source>
</evidence>
<comment type="caution">
    <text evidence="1">The sequence shown here is derived from an EMBL/GenBank/DDBJ whole genome shotgun (WGS) entry which is preliminary data.</text>
</comment>
<evidence type="ECO:0000313" key="2">
    <source>
        <dbReference type="Proteomes" id="UP001382904"/>
    </source>
</evidence>
<dbReference type="EMBL" id="JBBKAM010000004">
    <property type="protein sequence ID" value="MEJ8645446.1"/>
    <property type="molecule type" value="Genomic_DNA"/>
</dbReference>
<gene>
    <name evidence="1" type="ORF">WKI68_37945</name>
</gene>
<name>A0ABU8UC20_9ACTN</name>